<dbReference type="RefSeq" id="WP_344081888.1">
    <property type="nucleotide sequence ID" value="NZ_BAAALS010000013.1"/>
</dbReference>
<reference evidence="1 2" key="1">
    <citation type="journal article" date="2019" name="Int. J. Syst. Evol. Microbiol.">
        <title>The Global Catalogue of Microorganisms (GCM) 10K type strain sequencing project: providing services to taxonomists for standard genome sequencing and annotation.</title>
        <authorList>
            <consortium name="The Broad Institute Genomics Platform"/>
            <consortium name="The Broad Institute Genome Sequencing Center for Infectious Disease"/>
            <person name="Wu L."/>
            <person name="Ma J."/>
        </authorList>
    </citation>
    <scope>NUCLEOTIDE SEQUENCE [LARGE SCALE GENOMIC DNA]</scope>
    <source>
        <strain evidence="1 2">JCM 13249</strain>
    </source>
</reference>
<gene>
    <name evidence="1" type="ORF">GCM10009681_29990</name>
</gene>
<accession>A0ABN2KIC7</accession>
<dbReference type="SUPFAM" id="SSF50800">
    <property type="entry name" value="PK beta-barrel domain-like"/>
    <property type="match status" value="1"/>
</dbReference>
<keyword evidence="2" id="KW-1185">Reference proteome</keyword>
<sequence length="57" mass="5783">MSAPTNPLCPVLDRAADGTVIRKGGIMGIVVTDGEVQPGDPIEVTLPAPPHTPLAPV</sequence>
<protein>
    <submittedName>
        <fullName evidence="1">Uncharacterized protein</fullName>
    </submittedName>
</protein>
<name>A0ABN2KIC7_9ACTN</name>
<dbReference type="EMBL" id="BAAALS010000013">
    <property type="protein sequence ID" value="GAA1756868.1"/>
    <property type="molecule type" value="Genomic_DNA"/>
</dbReference>
<evidence type="ECO:0000313" key="1">
    <source>
        <dbReference type="EMBL" id="GAA1756868.1"/>
    </source>
</evidence>
<organism evidence="1 2">
    <name type="scientific">Luedemannella helvata</name>
    <dbReference type="NCBI Taxonomy" id="349315"/>
    <lineage>
        <taxon>Bacteria</taxon>
        <taxon>Bacillati</taxon>
        <taxon>Actinomycetota</taxon>
        <taxon>Actinomycetes</taxon>
        <taxon>Micromonosporales</taxon>
        <taxon>Micromonosporaceae</taxon>
        <taxon>Luedemannella</taxon>
    </lineage>
</organism>
<dbReference type="Gene3D" id="2.40.33.20">
    <property type="entry name" value="PK beta-barrel domain-like"/>
    <property type="match status" value="1"/>
</dbReference>
<evidence type="ECO:0000313" key="2">
    <source>
        <dbReference type="Proteomes" id="UP001500655"/>
    </source>
</evidence>
<comment type="caution">
    <text evidence="1">The sequence shown here is derived from an EMBL/GenBank/DDBJ whole genome shotgun (WGS) entry which is preliminary data.</text>
</comment>
<proteinExistence type="predicted"/>
<dbReference type="Proteomes" id="UP001500655">
    <property type="component" value="Unassembled WGS sequence"/>
</dbReference>
<dbReference type="InterPro" id="IPR011037">
    <property type="entry name" value="Pyrv_Knase-like_insert_dom_sf"/>
</dbReference>